<keyword evidence="2" id="KW-0732">Signal</keyword>
<evidence type="ECO:0008006" key="5">
    <source>
        <dbReference type="Google" id="ProtNLM"/>
    </source>
</evidence>
<feature type="chain" id="PRO_5015612368" description="DUF461 domain-containing protein" evidence="2">
    <location>
        <begin position="27"/>
        <end position="217"/>
    </location>
</feature>
<evidence type="ECO:0000256" key="2">
    <source>
        <dbReference type="SAM" id="SignalP"/>
    </source>
</evidence>
<comment type="caution">
    <text evidence="3">The sequence shown here is derived from an EMBL/GenBank/DDBJ whole genome shotgun (WGS) entry which is preliminary data.</text>
</comment>
<dbReference type="OrthoDB" id="3824824at2"/>
<protein>
    <recommendedName>
        <fullName evidence="5">DUF461 domain-containing protein</fullName>
    </recommendedName>
</protein>
<proteinExistence type="predicted"/>
<feature type="compositionally biased region" description="Low complexity" evidence="1">
    <location>
        <begin position="168"/>
        <end position="192"/>
    </location>
</feature>
<gene>
    <name evidence="3" type="ORF">Y717_00395</name>
</gene>
<dbReference type="RefSeq" id="WP_030353387.1">
    <property type="nucleotide sequence ID" value="NZ_AZSP01000002.1"/>
</dbReference>
<feature type="signal peptide" evidence="2">
    <location>
        <begin position="1"/>
        <end position="26"/>
    </location>
</feature>
<feature type="compositionally biased region" description="Low complexity" evidence="1">
    <location>
        <begin position="201"/>
        <end position="217"/>
    </location>
</feature>
<dbReference type="AlphaFoldDB" id="A0A2T7TGC7"/>
<feature type="region of interest" description="Disordered" evidence="1">
    <location>
        <begin position="167"/>
        <end position="217"/>
    </location>
</feature>
<reference evidence="3 4" key="1">
    <citation type="submission" date="2013-12" db="EMBL/GenBank/DDBJ databases">
        <title>Annotated genome of Streptomyces scopuliridis.</title>
        <authorList>
            <person name="Olson J.B."/>
        </authorList>
    </citation>
    <scope>NUCLEOTIDE SEQUENCE [LARGE SCALE GENOMIC DNA]</scope>
    <source>
        <strain evidence="3 4">RB72</strain>
    </source>
</reference>
<dbReference type="InterPro" id="IPR007410">
    <property type="entry name" value="LpqE-like"/>
</dbReference>
<accession>A0A2T7TGC7</accession>
<evidence type="ECO:0000313" key="3">
    <source>
        <dbReference type="EMBL" id="PVE14196.1"/>
    </source>
</evidence>
<dbReference type="EMBL" id="AZSP01000002">
    <property type="protein sequence ID" value="PVE14196.1"/>
    <property type="molecule type" value="Genomic_DNA"/>
</dbReference>
<evidence type="ECO:0000313" key="4">
    <source>
        <dbReference type="Proteomes" id="UP000245992"/>
    </source>
</evidence>
<evidence type="ECO:0000256" key="1">
    <source>
        <dbReference type="SAM" id="MobiDB-lite"/>
    </source>
</evidence>
<organism evidence="3 4">
    <name type="scientific">Streptomyces scopuliridis RB72</name>
    <dbReference type="NCBI Taxonomy" id="1440053"/>
    <lineage>
        <taxon>Bacteria</taxon>
        <taxon>Bacillati</taxon>
        <taxon>Actinomycetota</taxon>
        <taxon>Actinomycetes</taxon>
        <taxon>Kitasatosporales</taxon>
        <taxon>Streptomycetaceae</taxon>
        <taxon>Streptomyces</taxon>
    </lineage>
</organism>
<sequence length="217" mass="21104">MSRSLRRGALAATALVFSLATLSACGAGNNAQTLGVRPDNAATSVDAITIQNATVVTQPEANAAGPAVVTGTVFNNGGIAQTLDSVTLPGTSATVKLSPAKGSGPVTVPSHGSVQLGGAGNASAVIENGHEATKNGDAQQVVFTFSRTGDVGLRAFVWPANSFFKDVGPSTSPTPSGTPSGSSSGTPAAGAEGESGRPGGTADTPSDTPSDSASASH</sequence>
<keyword evidence="4" id="KW-1185">Reference proteome</keyword>
<dbReference type="Proteomes" id="UP000245992">
    <property type="component" value="Unassembled WGS sequence"/>
</dbReference>
<dbReference type="Pfam" id="PF04314">
    <property type="entry name" value="PCuAC"/>
    <property type="match status" value="1"/>
</dbReference>
<dbReference type="PROSITE" id="PS51257">
    <property type="entry name" value="PROKAR_LIPOPROTEIN"/>
    <property type="match status" value="1"/>
</dbReference>
<name>A0A2T7TGC7_9ACTN</name>